<dbReference type="Pfam" id="PF06798">
    <property type="entry name" value="PrkA"/>
    <property type="match status" value="1"/>
</dbReference>
<dbReference type="SMART" id="SM00763">
    <property type="entry name" value="AAA_PrkA"/>
    <property type="match status" value="1"/>
</dbReference>
<evidence type="ECO:0000259" key="1">
    <source>
        <dbReference type="SMART" id="SM00763"/>
    </source>
</evidence>
<dbReference type="SUPFAM" id="SSF52540">
    <property type="entry name" value="P-loop containing nucleoside triphosphate hydrolases"/>
    <property type="match status" value="1"/>
</dbReference>
<accession>A0A7X9P172</accession>
<comment type="caution">
    <text evidence="2">The sequence shown here is derived from an EMBL/GenBank/DDBJ whole genome shotgun (WGS) entry which is preliminary data.</text>
</comment>
<dbReference type="EMBL" id="JABANE010000010">
    <property type="protein sequence ID" value="NME67430.1"/>
    <property type="molecule type" value="Genomic_DNA"/>
</dbReference>
<sequence>MNAANDQNEFKKLFDSFRKEKSKAEEKISFLDYLEIVQNNNDLADLAHKRMYKAITKDGVSHLDTDKDVRLRRIFGAHTKLKSYKFFEEEFFGIEKVLQKIVRYFHSASLKGEESRQVLFLVGPVGAGKSSLIEKLKSGLEKLSPFYFLEGSPMNTNPLCAIPPELRPEMESRLGVEIEGELDPVTQFKLDNELKGDFTKFNVIKRDFSIRKRHGVGMVPPVDPNNQDTSVLIGSEDISKLDRYSEDDPRVLTLNGAFNVGNRGLVEFIEVFKNEIEYLHVMLTATQEKRIPAPGKHGMIYFDGVILAHSNEAEWNRFKADHTNEAILDRIVKIEVPYVLEISEEIKIYQKIINKSDFNAHIAPHSLEIASMFAILTRLKPTNKCDLLTKLKLYNGDEVTENGQSKRINVLELKEEHEDEGMSGISTRFIMKALDNALSDTETNTIHPIAVLDALQTKLKEEPLAGDVKSHYMDILKDILYKEYLKMLESDITKAFVHAYDEQAESLFQNYLDHVEAYVLKRKVQGQNNEEMEPDLKFLGSIEQQIGIAGTAADGFRQDVMSYVTHILRRNGALHYTSYEPLKEAIEKKLMASVKDITRIILKAKTRDDGQMKKYNAMVEQMISMGYNEESVEAVLSFASNNLWKD</sequence>
<dbReference type="PANTHER" id="PTHR30267">
    <property type="entry name" value="PROTEIN KINASE PRKA"/>
    <property type="match status" value="1"/>
</dbReference>
<keyword evidence="3" id="KW-1185">Reference proteome</keyword>
<evidence type="ECO:0000313" key="2">
    <source>
        <dbReference type="EMBL" id="NME67430.1"/>
    </source>
</evidence>
<dbReference type="GO" id="GO:0004672">
    <property type="term" value="F:protein kinase activity"/>
    <property type="evidence" value="ECO:0007669"/>
    <property type="project" value="TreeGrafter"/>
</dbReference>
<proteinExistence type="predicted"/>
<protein>
    <submittedName>
        <fullName evidence="2">Serine protein kinase</fullName>
    </submittedName>
</protein>
<dbReference type="Gene3D" id="3.40.50.300">
    <property type="entry name" value="P-loop containing nucleotide triphosphate hydrolases"/>
    <property type="match status" value="1"/>
</dbReference>
<evidence type="ECO:0000313" key="3">
    <source>
        <dbReference type="Proteomes" id="UP000576082"/>
    </source>
</evidence>
<reference evidence="2 3" key="1">
    <citation type="submission" date="2020-04" db="EMBL/GenBank/DDBJ databases">
        <title>Flammeovirga sp. SR4, a novel species isolated from seawater.</title>
        <authorList>
            <person name="Wang X."/>
        </authorList>
    </citation>
    <scope>NUCLEOTIDE SEQUENCE [LARGE SCALE GENOMIC DNA]</scope>
    <source>
        <strain evidence="2 3">ATCC 23126</strain>
    </source>
</reference>
<dbReference type="InterPro" id="IPR013153">
    <property type="entry name" value="Prk_AAA"/>
</dbReference>
<dbReference type="PANTHER" id="PTHR30267:SF2">
    <property type="entry name" value="PROTEIN PRKA"/>
    <property type="match status" value="1"/>
</dbReference>
<dbReference type="InterPro" id="IPR027417">
    <property type="entry name" value="P-loop_NTPase"/>
</dbReference>
<keyword evidence="2" id="KW-0418">Kinase</keyword>
<dbReference type="Proteomes" id="UP000576082">
    <property type="component" value="Unassembled WGS sequence"/>
</dbReference>
<feature type="domain" description="PrkA AAA" evidence="1">
    <location>
        <begin position="28"/>
        <end position="386"/>
    </location>
</feature>
<dbReference type="Pfam" id="PF08298">
    <property type="entry name" value="AAA_PrkA"/>
    <property type="match status" value="1"/>
</dbReference>
<dbReference type="InterPro" id="IPR010650">
    <property type="entry name" value="PrkA_C"/>
</dbReference>
<gene>
    <name evidence="2" type="ORF">HHU12_05585</name>
</gene>
<organism evidence="2 3">
    <name type="scientific">Flammeovirga aprica JL-4</name>
    <dbReference type="NCBI Taxonomy" id="694437"/>
    <lineage>
        <taxon>Bacteria</taxon>
        <taxon>Pseudomonadati</taxon>
        <taxon>Bacteroidota</taxon>
        <taxon>Cytophagia</taxon>
        <taxon>Cytophagales</taxon>
        <taxon>Flammeovirgaceae</taxon>
        <taxon>Flammeovirga</taxon>
    </lineage>
</organism>
<keyword evidence="2" id="KW-0808">Transferase</keyword>
<name>A0A7X9P172_9BACT</name>
<dbReference type="AlphaFoldDB" id="A0A7X9P172"/>